<dbReference type="EMBL" id="AMYB01000001">
    <property type="protein sequence ID" value="OAD07490.1"/>
    <property type="molecule type" value="Genomic_DNA"/>
</dbReference>
<name>A0A162R1T3_MUCCL</name>
<organism evidence="1 2">
    <name type="scientific">Mucor lusitanicus CBS 277.49</name>
    <dbReference type="NCBI Taxonomy" id="747725"/>
    <lineage>
        <taxon>Eukaryota</taxon>
        <taxon>Fungi</taxon>
        <taxon>Fungi incertae sedis</taxon>
        <taxon>Mucoromycota</taxon>
        <taxon>Mucoromycotina</taxon>
        <taxon>Mucoromycetes</taxon>
        <taxon>Mucorales</taxon>
        <taxon>Mucorineae</taxon>
        <taxon>Mucoraceae</taxon>
        <taxon>Mucor</taxon>
    </lineage>
</organism>
<comment type="caution">
    <text evidence="1">The sequence shown here is derived from an EMBL/GenBank/DDBJ whole genome shotgun (WGS) entry which is preliminary data.</text>
</comment>
<dbReference type="AlphaFoldDB" id="A0A162R1T3"/>
<dbReference type="VEuPathDB" id="FungiDB:MUCCIDRAFT_77548"/>
<gene>
    <name evidence="1" type="ORF">MUCCIDRAFT_77548</name>
</gene>
<sequence length="160" mass="18884">MKEFKALLTTEMKRRVDAQEDANALFGLMLLQQDGVTINEPLQYTSSDLLDRSKFEAYLKEIARTYGNTEKLMLEFLNTHRYIDRALSAASWPVDPNFALMPWPQFFKHAWAALNFLIMIVICDMIGLKYELQNFTLSVNSKYRYDFRMQFIRTVVNFDR</sequence>
<evidence type="ECO:0000313" key="2">
    <source>
        <dbReference type="Proteomes" id="UP000077051"/>
    </source>
</evidence>
<proteinExistence type="predicted"/>
<accession>A0A162R1T3</accession>
<evidence type="ECO:0000313" key="1">
    <source>
        <dbReference type="EMBL" id="OAD07490.1"/>
    </source>
</evidence>
<protein>
    <submittedName>
        <fullName evidence="1">Uncharacterized protein</fullName>
    </submittedName>
</protein>
<reference evidence="1 2" key="1">
    <citation type="submission" date="2015-06" db="EMBL/GenBank/DDBJ databases">
        <title>Expansion of signal transduction pathways in fungi by whole-genome duplication.</title>
        <authorList>
            <consortium name="DOE Joint Genome Institute"/>
            <person name="Corrochano L.M."/>
            <person name="Kuo A."/>
            <person name="Marcet-Houben M."/>
            <person name="Polaino S."/>
            <person name="Salamov A."/>
            <person name="Villalobos J.M."/>
            <person name="Alvarez M.I."/>
            <person name="Avalos J."/>
            <person name="Benito E.P."/>
            <person name="Benoit I."/>
            <person name="Burger G."/>
            <person name="Camino L.P."/>
            <person name="Canovas D."/>
            <person name="Cerda-Olmedo E."/>
            <person name="Cheng J.-F."/>
            <person name="Dominguez A."/>
            <person name="Elias M."/>
            <person name="Eslava A.P."/>
            <person name="Glaser F."/>
            <person name="Grimwood J."/>
            <person name="Gutierrez G."/>
            <person name="Heitman J."/>
            <person name="Henrissat B."/>
            <person name="Iturriaga E.A."/>
            <person name="Lang B.F."/>
            <person name="Lavin J.L."/>
            <person name="Lee S."/>
            <person name="Li W."/>
            <person name="Lindquist E."/>
            <person name="Lopez-Garcia S."/>
            <person name="Luque E.M."/>
            <person name="Marcos A.T."/>
            <person name="Martin J."/>
            <person name="Mccluskey K."/>
            <person name="Medina H.R."/>
            <person name="Miralles-Duran A."/>
            <person name="Miyazaki A."/>
            <person name="Munoz-Torres E."/>
            <person name="Oguiza J.A."/>
            <person name="Ohm R."/>
            <person name="Olmedo M."/>
            <person name="Orejas M."/>
            <person name="Ortiz-Castellanos L."/>
            <person name="Pisabarro A.G."/>
            <person name="Rodriguez-Romero J."/>
            <person name="Ruiz-Herrera J."/>
            <person name="Ruiz-Vazquez R."/>
            <person name="Sanz C."/>
            <person name="Schackwitz W."/>
            <person name="Schmutz J."/>
            <person name="Shahriari M."/>
            <person name="Shelest E."/>
            <person name="Silva-Franco F."/>
            <person name="Soanes D."/>
            <person name="Syed K."/>
            <person name="Tagua V.G."/>
            <person name="Talbot N.J."/>
            <person name="Thon M."/>
            <person name="De Vries R.P."/>
            <person name="Wiebenga A."/>
            <person name="Yadav J.S."/>
            <person name="Braun E.L."/>
            <person name="Baker S."/>
            <person name="Garre V."/>
            <person name="Horwitz B."/>
            <person name="Torres-Martinez S."/>
            <person name="Idnurm A."/>
            <person name="Herrera-Estrella A."/>
            <person name="Gabaldon T."/>
            <person name="Grigoriev I.V."/>
        </authorList>
    </citation>
    <scope>NUCLEOTIDE SEQUENCE [LARGE SCALE GENOMIC DNA]</scope>
    <source>
        <strain evidence="1 2">CBS 277.49</strain>
    </source>
</reference>
<dbReference type="Proteomes" id="UP000077051">
    <property type="component" value="Unassembled WGS sequence"/>
</dbReference>
<keyword evidence="2" id="KW-1185">Reference proteome</keyword>